<proteinExistence type="predicted"/>
<evidence type="ECO:0000259" key="7">
    <source>
        <dbReference type="SMART" id="SM00849"/>
    </source>
</evidence>
<dbReference type="InterPro" id="IPR004477">
    <property type="entry name" value="ComEC_N"/>
</dbReference>
<keyword evidence="3 6" id="KW-0812">Transmembrane</keyword>
<feature type="transmembrane region" description="Helical" evidence="6">
    <location>
        <begin position="396"/>
        <end position="421"/>
    </location>
</feature>
<dbReference type="Gene3D" id="3.60.15.10">
    <property type="entry name" value="Ribonuclease Z/Hydroxyacylglutathione hydrolase-like"/>
    <property type="match status" value="1"/>
</dbReference>
<evidence type="ECO:0000256" key="2">
    <source>
        <dbReference type="ARBA" id="ARBA00022475"/>
    </source>
</evidence>
<dbReference type="PANTHER" id="PTHR30619">
    <property type="entry name" value="DNA INTERNALIZATION/COMPETENCE PROTEIN COMEC/REC2"/>
    <property type="match status" value="1"/>
</dbReference>
<dbReference type="InterPro" id="IPR025405">
    <property type="entry name" value="DUF4131"/>
</dbReference>
<feature type="transmembrane region" description="Helical" evidence="6">
    <location>
        <begin position="232"/>
        <end position="250"/>
    </location>
</feature>
<dbReference type="InterPro" id="IPR052159">
    <property type="entry name" value="Competence_DNA_uptake"/>
</dbReference>
<evidence type="ECO:0000313" key="9">
    <source>
        <dbReference type="Proteomes" id="UP000588068"/>
    </source>
</evidence>
<dbReference type="PANTHER" id="PTHR30619:SF1">
    <property type="entry name" value="RECOMBINATION PROTEIN 2"/>
    <property type="match status" value="1"/>
</dbReference>
<dbReference type="RefSeq" id="WP_184329595.1">
    <property type="nucleotide sequence ID" value="NZ_JACHHZ010000001.1"/>
</dbReference>
<dbReference type="InterPro" id="IPR035681">
    <property type="entry name" value="ComA-like_MBL"/>
</dbReference>
<dbReference type="NCBIfam" id="TIGR00360">
    <property type="entry name" value="ComEC_N-term"/>
    <property type="match status" value="1"/>
</dbReference>
<evidence type="ECO:0000256" key="5">
    <source>
        <dbReference type="ARBA" id="ARBA00023136"/>
    </source>
</evidence>
<protein>
    <submittedName>
        <fullName evidence="8">Competence protein ComEC</fullName>
    </submittedName>
</protein>
<evidence type="ECO:0000256" key="3">
    <source>
        <dbReference type="ARBA" id="ARBA00022692"/>
    </source>
</evidence>
<feature type="transmembrane region" description="Helical" evidence="6">
    <location>
        <begin position="334"/>
        <end position="353"/>
    </location>
</feature>
<dbReference type="Pfam" id="PF03772">
    <property type="entry name" value="Competence"/>
    <property type="match status" value="1"/>
</dbReference>
<reference evidence="8 9" key="1">
    <citation type="submission" date="2020-08" db="EMBL/GenBank/DDBJ databases">
        <title>Genomic Encyclopedia of Type Strains, Phase IV (KMG-IV): sequencing the most valuable type-strain genomes for metagenomic binning, comparative biology and taxonomic classification.</title>
        <authorList>
            <person name="Goeker M."/>
        </authorList>
    </citation>
    <scope>NUCLEOTIDE SEQUENCE [LARGE SCALE GENOMIC DNA]</scope>
    <source>
        <strain evidence="8 9">DSM 26723</strain>
    </source>
</reference>
<comment type="caution">
    <text evidence="8">The sequence shown here is derived from an EMBL/GenBank/DDBJ whole genome shotgun (WGS) entry which is preliminary data.</text>
</comment>
<dbReference type="InterPro" id="IPR004797">
    <property type="entry name" value="Competence_ComEC/Rec2"/>
</dbReference>
<feature type="transmembrane region" description="Helical" evidence="6">
    <location>
        <begin position="30"/>
        <end position="58"/>
    </location>
</feature>
<feature type="transmembrane region" description="Helical" evidence="6">
    <location>
        <begin position="467"/>
        <end position="495"/>
    </location>
</feature>
<evidence type="ECO:0000313" key="8">
    <source>
        <dbReference type="EMBL" id="MBB6091821.1"/>
    </source>
</evidence>
<dbReference type="EMBL" id="JACHHZ010000001">
    <property type="protein sequence ID" value="MBB6091821.1"/>
    <property type="molecule type" value="Genomic_DNA"/>
</dbReference>
<evidence type="ECO:0000256" key="1">
    <source>
        <dbReference type="ARBA" id="ARBA00004651"/>
    </source>
</evidence>
<dbReference type="Proteomes" id="UP000588068">
    <property type="component" value="Unassembled WGS sequence"/>
</dbReference>
<feature type="domain" description="Metallo-beta-lactamase" evidence="7">
    <location>
        <begin position="514"/>
        <end position="699"/>
    </location>
</feature>
<dbReference type="NCBIfam" id="TIGR00361">
    <property type="entry name" value="ComEC_Rec2"/>
    <property type="match status" value="1"/>
</dbReference>
<dbReference type="SMART" id="SM00849">
    <property type="entry name" value="Lactamase_B"/>
    <property type="match status" value="1"/>
</dbReference>
<feature type="transmembrane region" description="Helical" evidence="6">
    <location>
        <begin position="311"/>
        <end position="328"/>
    </location>
</feature>
<sequence length="761" mass="81225">MLRIGVAFLAGHVLVHLLPALPAVWPWLAIVAILLAAALWLRSVVAVAVLIGVSLAWFHATQRLAEDLPQALEGIDLVVVGDIASLPDATATDVQFELAVLEGPAGVPPKLRLAWYDGAQRPLPGERWRFVVRLKRRNGFANPGGFDYEAQLLHQGIGATGYVRSDDRNRRLLPAQTAYAVLRVRGWLAERIGAAVGNEPMLGILQGLAVGETQAMSVEQWRVFAATGTTHLMAISGLHITMIATLAAWLGGRIVHWPGAQQLRLTAIHGQVACGGLAAMIYSILAGLSVPTQRTLAMLCIAFAARAVRREIGIGWIMGAALVAVLLVDPFAPLAVGTWLSFGAVGVILLATAGRRGREGTIGNFARVQIAVTLGLLPVVAAAFGSISLVSPIANALAVPLFTLIIVPMVLVGAFLAALWLPSGAVVLKCVAYLLRFMWPGLEWFATWPLALWHLPQIPLPAHVAMLFGALLLVLPGIFPMRLAATVLCLPALLWRPESLRPGEFDLTLLDVGQGLAAVVRTRSRVLVFDTGPAFRSGRDTGELVVLPYLRSQGVRTIDTLVVSHGDLDHQGGMESTAKGLPVRRWLAGPSVAARGRIIEICVRGQQWIWDGVRFEVLHPAAGVSGSDNESSCVLRIAGPGGSALLTGDIQREGEEAIVSAGLAQTDVVVAPHHGSRTSSTPALVEATDPSWVLFAAGYRNRWGFPKEDVVERWRENGAQTLATPQSGAISLVVGAAGIAAPGEFRRDHPRYWRTRAPGLP</sequence>
<feature type="transmembrane region" description="Helical" evidence="6">
    <location>
        <begin position="433"/>
        <end position="455"/>
    </location>
</feature>
<organism evidence="8 9">
    <name type="scientific">Povalibacter uvarum</name>
    <dbReference type="NCBI Taxonomy" id="732238"/>
    <lineage>
        <taxon>Bacteria</taxon>
        <taxon>Pseudomonadati</taxon>
        <taxon>Pseudomonadota</taxon>
        <taxon>Gammaproteobacteria</taxon>
        <taxon>Steroidobacterales</taxon>
        <taxon>Steroidobacteraceae</taxon>
        <taxon>Povalibacter</taxon>
    </lineage>
</organism>
<evidence type="ECO:0000256" key="6">
    <source>
        <dbReference type="SAM" id="Phobius"/>
    </source>
</evidence>
<feature type="transmembrane region" description="Helical" evidence="6">
    <location>
        <begin position="270"/>
        <end position="290"/>
    </location>
</feature>
<keyword evidence="5 6" id="KW-0472">Membrane</keyword>
<comment type="subcellular location">
    <subcellularLocation>
        <location evidence="1">Cell membrane</location>
        <topology evidence="1">Multi-pass membrane protein</topology>
    </subcellularLocation>
</comment>
<keyword evidence="2" id="KW-1003">Cell membrane</keyword>
<keyword evidence="9" id="KW-1185">Reference proteome</keyword>
<dbReference type="CDD" id="cd07731">
    <property type="entry name" value="ComA-like_MBL-fold"/>
    <property type="match status" value="1"/>
</dbReference>
<accession>A0A841HFC8</accession>
<gene>
    <name evidence="8" type="ORF">HNQ60_000667</name>
</gene>
<keyword evidence="4 6" id="KW-1133">Transmembrane helix</keyword>
<dbReference type="Pfam" id="PF13567">
    <property type="entry name" value="DUF4131"/>
    <property type="match status" value="1"/>
</dbReference>
<dbReference type="Pfam" id="PF00753">
    <property type="entry name" value="Lactamase_B"/>
    <property type="match status" value="1"/>
</dbReference>
<dbReference type="GO" id="GO:0005886">
    <property type="term" value="C:plasma membrane"/>
    <property type="evidence" value="ECO:0007669"/>
    <property type="project" value="UniProtKB-SubCell"/>
</dbReference>
<evidence type="ECO:0000256" key="4">
    <source>
        <dbReference type="ARBA" id="ARBA00022989"/>
    </source>
</evidence>
<dbReference type="InterPro" id="IPR001279">
    <property type="entry name" value="Metallo-B-lactamas"/>
</dbReference>
<dbReference type="SUPFAM" id="SSF56281">
    <property type="entry name" value="Metallo-hydrolase/oxidoreductase"/>
    <property type="match status" value="1"/>
</dbReference>
<dbReference type="InterPro" id="IPR036866">
    <property type="entry name" value="RibonucZ/Hydroxyglut_hydro"/>
</dbReference>
<dbReference type="AlphaFoldDB" id="A0A841HFC8"/>
<feature type="transmembrane region" description="Helical" evidence="6">
    <location>
        <begin position="365"/>
        <end position="390"/>
    </location>
</feature>
<name>A0A841HFC8_9GAMM</name>
<dbReference type="GO" id="GO:0030420">
    <property type="term" value="P:establishment of competence for transformation"/>
    <property type="evidence" value="ECO:0007669"/>
    <property type="project" value="InterPro"/>
</dbReference>